<dbReference type="Proteomes" id="UP001198565">
    <property type="component" value="Unassembled WGS sequence"/>
</dbReference>
<dbReference type="RefSeq" id="WP_222973980.1">
    <property type="nucleotide sequence ID" value="NZ_JAINVZ010000002.1"/>
</dbReference>
<protein>
    <recommendedName>
        <fullName evidence="5">Secreted protein</fullName>
    </recommendedName>
</protein>
<keyword evidence="4" id="KW-1185">Reference proteome</keyword>
<evidence type="ECO:0000256" key="1">
    <source>
        <dbReference type="SAM" id="MobiDB-lite"/>
    </source>
</evidence>
<evidence type="ECO:0000313" key="4">
    <source>
        <dbReference type="Proteomes" id="UP001198565"/>
    </source>
</evidence>
<feature type="chain" id="PRO_5046583247" description="Secreted protein" evidence="2">
    <location>
        <begin position="33"/>
        <end position="204"/>
    </location>
</feature>
<feature type="signal peptide" evidence="2">
    <location>
        <begin position="1"/>
        <end position="32"/>
    </location>
</feature>
<feature type="region of interest" description="Disordered" evidence="1">
    <location>
        <begin position="40"/>
        <end position="74"/>
    </location>
</feature>
<accession>A0ABS7QNR4</accession>
<evidence type="ECO:0000313" key="3">
    <source>
        <dbReference type="EMBL" id="MBY8884055.1"/>
    </source>
</evidence>
<keyword evidence="2" id="KW-0732">Signal</keyword>
<proteinExistence type="predicted"/>
<sequence length="204" mass="20033">MTRTPRSRRTGRTARFATGAAAVATSVGLALALTGCGGGAKPAAGGGTSAGAPSDPGAASGSGGGAPSGDSGTVLATIKGPDGIVLTLTSARRESGGFVTVSGTVRNTGDQPFTQAANWRGDEEALVKNGGSLAGASLVDLAAKKRYYVLRDTDGRCLCTTGLDIIQPGADIPVFAQFPAPPASTAQVDFEVPTLPSATIAISG</sequence>
<feature type="compositionally biased region" description="Gly residues" evidence="1">
    <location>
        <begin position="40"/>
        <end position="49"/>
    </location>
</feature>
<organism evidence="3 4">
    <name type="scientific">Streptantibioticus parmotrematis</name>
    <dbReference type="NCBI Taxonomy" id="2873249"/>
    <lineage>
        <taxon>Bacteria</taxon>
        <taxon>Bacillati</taxon>
        <taxon>Actinomycetota</taxon>
        <taxon>Actinomycetes</taxon>
        <taxon>Kitasatosporales</taxon>
        <taxon>Streptomycetaceae</taxon>
        <taxon>Streptantibioticus</taxon>
    </lineage>
</organism>
<reference evidence="3 4" key="1">
    <citation type="submission" date="2021-08" db="EMBL/GenBank/DDBJ databases">
        <title>Streptomyces sp. PTM05 isolated from lichen.</title>
        <authorList>
            <person name="Somphong A."/>
            <person name="Phongsopitanun W."/>
            <person name="Tanasupawat S."/>
        </authorList>
    </citation>
    <scope>NUCLEOTIDE SEQUENCE [LARGE SCALE GENOMIC DNA]</scope>
    <source>
        <strain evidence="3 4">Ptm05</strain>
    </source>
</reference>
<feature type="compositionally biased region" description="Low complexity" evidence="1">
    <location>
        <begin position="50"/>
        <end position="59"/>
    </location>
</feature>
<evidence type="ECO:0008006" key="5">
    <source>
        <dbReference type="Google" id="ProtNLM"/>
    </source>
</evidence>
<evidence type="ECO:0000256" key="2">
    <source>
        <dbReference type="SAM" id="SignalP"/>
    </source>
</evidence>
<name>A0ABS7QNR4_9ACTN</name>
<gene>
    <name evidence="3" type="ORF">K7472_04250</name>
</gene>
<comment type="caution">
    <text evidence="3">The sequence shown here is derived from an EMBL/GenBank/DDBJ whole genome shotgun (WGS) entry which is preliminary data.</text>
</comment>
<dbReference type="EMBL" id="JAINVZ010000002">
    <property type="protein sequence ID" value="MBY8884055.1"/>
    <property type="molecule type" value="Genomic_DNA"/>
</dbReference>